<sequence length="64" mass="7458">QVLRPQNREIFFLDPLCGSGWRDESRTQLFRFLGNLASSYLDSGSSVLNHLSFFVCFKNVFSFY</sequence>
<feature type="non-terminal residue" evidence="1">
    <location>
        <position position="64"/>
    </location>
</feature>
<organism evidence="1">
    <name type="scientific">Iconisemion striatum</name>
    <dbReference type="NCBI Taxonomy" id="60296"/>
    <lineage>
        <taxon>Eukaryota</taxon>
        <taxon>Metazoa</taxon>
        <taxon>Chordata</taxon>
        <taxon>Craniata</taxon>
        <taxon>Vertebrata</taxon>
        <taxon>Euteleostomi</taxon>
        <taxon>Actinopterygii</taxon>
        <taxon>Neopterygii</taxon>
        <taxon>Teleostei</taxon>
        <taxon>Neoteleostei</taxon>
        <taxon>Acanthomorphata</taxon>
        <taxon>Ovalentaria</taxon>
        <taxon>Atherinomorphae</taxon>
        <taxon>Cyprinodontiformes</taxon>
        <taxon>Nothobranchiidae</taxon>
        <taxon>Iconisemion</taxon>
    </lineage>
</organism>
<protein>
    <submittedName>
        <fullName evidence="1">Uncharacterized protein</fullName>
    </submittedName>
</protein>
<dbReference type="EMBL" id="HADW01005645">
    <property type="protein sequence ID" value="SBP07045.1"/>
    <property type="molecule type" value="Transcribed_RNA"/>
</dbReference>
<name>A0A1A7WMV2_9TELE</name>
<reference evidence="1" key="1">
    <citation type="submission" date="2016-05" db="EMBL/GenBank/DDBJ databases">
        <authorList>
            <person name="Lavstsen T."/>
            <person name="Jespersen J.S."/>
        </authorList>
    </citation>
    <scope>NUCLEOTIDE SEQUENCE</scope>
    <source>
        <tissue evidence="1">Brain</tissue>
    </source>
</reference>
<accession>A0A1A7WMV2</accession>
<reference evidence="1" key="2">
    <citation type="submission" date="2016-06" db="EMBL/GenBank/DDBJ databases">
        <title>The genome of a short-lived fish provides insights into sex chromosome evolution and the genetic control of aging.</title>
        <authorList>
            <person name="Reichwald K."/>
            <person name="Felder M."/>
            <person name="Petzold A."/>
            <person name="Koch P."/>
            <person name="Groth M."/>
            <person name="Platzer M."/>
        </authorList>
    </citation>
    <scope>NUCLEOTIDE SEQUENCE</scope>
    <source>
        <tissue evidence="1">Brain</tissue>
    </source>
</reference>
<evidence type="ECO:0000313" key="1">
    <source>
        <dbReference type="EMBL" id="SBP07045.1"/>
    </source>
</evidence>
<gene>
    <name evidence="1" type="primary">Nfu_g_1_008013</name>
</gene>
<proteinExistence type="predicted"/>
<feature type="non-terminal residue" evidence="1">
    <location>
        <position position="1"/>
    </location>
</feature>
<dbReference type="AlphaFoldDB" id="A0A1A7WMV2"/>